<dbReference type="EMBL" id="LCIT01000032">
    <property type="protein sequence ID" value="KKT61384.1"/>
    <property type="molecule type" value="Genomic_DNA"/>
</dbReference>
<sequence length="82" mass="9666">MNDAVTIPKKLAGRGDLVVIPRQEYEEFYHWKNAIKIRLDERWFWTSEWQKKEAEAEAAIRAGRTRGPFSNHKKLLAALKKK</sequence>
<reference evidence="1 2" key="1">
    <citation type="journal article" date="2015" name="Nature">
        <title>rRNA introns, odd ribosomes, and small enigmatic genomes across a large radiation of phyla.</title>
        <authorList>
            <person name="Brown C.T."/>
            <person name="Hug L.A."/>
            <person name="Thomas B.C."/>
            <person name="Sharon I."/>
            <person name="Castelle C.J."/>
            <person name="Singh A."/>
            <person name="Wilkins M.J."/>
            <person name="Williams K.H."/>
            <person name="Banfield J.F."/>
        </authorList>
    </citation>
    <scope>NUCLEOTIDE SEQUENCE [LARGE SCALE GENOMIC DNA]</scope>
</reference>
<accession>A0A0G1LNA5</accession>
<organism evidence="1 2">
    <name type="scientific">Candidatus Giovannonibacteria bacterium GW2011_GWA2_44_26</name>
    <dbReference type="NCBI Taxonomy" id="1618648"/>
    <lineage>
        <taxon>Bacteria</taxon>
        <taxon>Candidatus Giovannoniibacteriota</taxon>
    </lineage>
</organism>
<evidence type="ECO:0000313" key="2">
    <source>
        <dbReference type="Proteomes" id="UP000033945"/>
    </source>
</evidence>
<protein>
    <submittedName>
        <fullName evidence="1">Transcriptional regulator, AbrB family</fullName>
    </submittedName>
</protein>
<name>A0A0G1LNA5_9BACT</name>
<proteinExistence type="predicted"/>
<gene>
    <name evidence="1" type="ORF">UW55_C0032G0010</name>
</gene>
<comment type="caution">
    <text evidence="1">The sequence shown here is derived from an EMBL/GenBank/DDBJ whole genome shotgun (WGS) entry which is preliminary data.</text>
</comment>
<dbReference type="AlphaFoldDB" id="A0A0G1LNA5"/>
<evidence type="ECO:0000313" key="1">
    <source>
        <dbReference type="EMBL" id="KKT61384.1"/>
    </source>
</evidence>
<dbReference type="Proteomes" id="UP000033945">
    <property type="component" value="Unassembled WGS sequence"/>
</dbReference>